<evidence type="ECO:0000313" key="11">
    <source>
        <dbReference type="Proteomes" id="UP000295292"/>
    </source>
</evidence>
<dbReference type="FunFam" id="3.40.50.300:FF:000218">
    <property type="entry name" value="Multidrug ABC transporter ATP-binding protein"/>
    <property type="match status" value="1"/>
</dbReference>
<dbReference type="PROSITE" id="PS00211">
    <property type="entry name" value="ABC_TRANSPORTER_1"/>
    <property type="match status" value="1"/>
</dbReference>
<evidence type="ECO:0000256" key="1">
    <source>
        <dbReference type="ARBA" id="ARBA00004651"/>
    </source>
</evidence>
<dbReference type="PANTHER" id="PTHR43394">
    <property type="entry name" value="ATP-DEPENDENT PERMEASE MDL1, MITOCHONDRIAL"/>
    <property type="match status" value="1"/>
</dbReference>
<dbReference type="OrthoDB" id="9760358at2"/>
<evidence type="ECO:0000256" key="2">
    <source>
        <dbReference type="ARBA" id="ARBA00022692"/>
    </source>
</evidence>
<evidence type="ECO:0000259" key="9">
    <source>
        <dbReference type="PROSITE" id="PS50929"/>
    </source>
</evidence>
<keyword evidence="3" id="KW-0547">Nucleotide-binding</keyword>
<dbReference type="EMBL" id="SNYV01000016">
    <property type="protein sequence ID" value="TDQ75662.1"/>
    <property type="molecule type" value="Genomic_DNA"/>
</dbReference>
<dbReference type="InterPro" id="IPR039421">
    <property type="entry name" value="Type_1_exporter"/>
</dbReference>
<dbReference type="RefSeq" id="WP_133585571.1">
    <property type="nucleotide sequence ID" value="NZ_SNYV01000016.1"/>
</dbReference>
<name>A0A4R6WEP9_9SPHI</name>
<dbReference type="PROSITE" id="PS50893">
    <property type="entry name" value="ABC_TRANSPORTER_2"/>
    <property type="match status" value="1"/>
</dbReference>
<dbReference type="Proteomes" id="UP000295292">
    <property type="component" value="Unassembled WGS sequence"/>
</dbReference>
<evidence type="ECO:0000256" key="6">
    <source>
        <dbReference type="ARBA" id="ARBA00023136"/>
    </source>
</evidence>
<feature type="transmembrane region" description="Helical" evidence="7">
    <location>
        <begin position="307"/>
        <end position="328"/>
    </location>
</feature>
<keyword evidence="2 7" id="KW-0812">Transmembrane</keyword>
<dbReference type="InterPro" id="IPR027417">
    <property type="entry name" value="P-loop_NTPase"/>
</dbReference>
<dbReference type="Gene3D" id="1.20.1560.10">
    <property type="entry name" value="ABC transporter type 1, transmembrane domain"/>
    <property type="match status" value="1"/>
</dbReference>
<accession>A0A4R6WEP9</accession>
<gene>
    <name evidence="10" type="ORF">CLV99_3355</name>
</gene>
<dbReference type="InterPro" id="IPR036640">
    <property type="entry name" value="ABC1_TM_sf"/>
</dbReference>
<keyword evidence="6 7" id="KW-0472">Membrane</keyword>
<keyword evidence="11" id="KW-1185">Reference proteome</keyword>
<dbReference type="Pfam" id="PF00005">
    <property type="entry name" value="ABC_tran"/>
    <property type="match status" value="1"/>
</dbReference>
<feature type="transmembrane region" description="Helical" evidence="7">
    <location>
        <begin position="84"/>
        <end position="104"/>
    </location>
</feature>
<dbReference type="AlphaFoldDB" id="A0A4R6WEP9"/>
<dbReference type="InterPro" id="IPR011527">
    <property type="entry name" value="ABC1_TM_dom"/>
</dbReference>
<dbReference type="GO" id="GO:0015421">
    <property type="term" value="F:ABC-type oligopeptide transporter activity"/>
    <property type="evidence" value="ECO:0007669"/>
    <property type="project" value="TreeGrafter"/>
</dbReference>
<dbReference type="CDD" id="cd18576">
    <property type="entry name" value="ABC_6TM_bac_exporter_ABCB8_10_like"/>
    <property type="match status" value="1"/>
</dbReference>
<keyword evidence="4 10" id="KW-0067">ATP-binding</keyword>
<dbReference type="PROSITE" id="PS50929">
    <property type="entry name" value="ABC_TM1F"/>
    <property type="match status" value="1"/>
</dbReference>
<dbReference type="GO" id="GO:0005524">
    <property type="term" value="F:ATP binding"/>
    <property type="evidence" value="ECO:0007669"/>
    <property type="project" value="UniProtKB-KW"/>
</dbReference>
<dbReference type="InterPro" id="IPR003439">
    <property type="entry name" value="ABC_transporter-like_ATP-bd"/>
</dbReference>
<dbReference type="GO" id="GO:0016887">
    <property type="term" value="F:ATP hydrolysis activity"/>
    <property type="evidence" value="ECO:0007669"/>
    <property type="project" value="InterPro"/>
</dbReference>
<dbReference type="InterPro" id="IPR003593">
    <property type="entry name" value="AAA+_ATPase"/>
</dbReference>
<feature type="transmembrane region" description="Helical" evidence="7">
    <location>
        <begin position="43"/>
        <end position="64"/>
    </location>
</feature>
<dbReference type="Gene3D" id="3.40.50.300">
    <property type="entry name" value="P-loop containing nucleotide triphosphate hydrolases"/>
    <property type="match status" value="1"/>
</dbReference>
<protein>
    <submittedName>
        <fullName evidence="10">ABC transporter fused permease/ATP-binding protein</fullName>
    </submittedName>
</protein>
<proteinExistence type="predicted"/>
<dbReference type="InterPro" id="IPR017871">
    <property type="entry name" value="ABC_transporter-like_CS"/>
</dbReference>
<feature type="domain" description="ABC transporter" evidence="8">
    <location>
        <begin position="366"/>
        <end position="602"/>
    </location>
</feature>
<feature type="domain" description="ABC transmembrane type-1" evidence="9">
    <location>
        <begin position="44"/>
        <end position="330"/>
    </location>
</feature>
<evidence type="ECO:0000256" key="7">
    <source>
        <dbReference type="SAM" id="Phobius"/>
    </source>
</evidence>
<dbReference type="CDD" id="cd03249">
    <property type="entry name" value="ABC_MTABC3_MDL1_MDL2"/>
    <property type="match status" value="1"/>
</dbReference>
<organism evidence="10 11">
    <name type="scientific">Sphingobacterium yanglingense</name>
    <dbReference type="NCBI Taxonomy" id="1437280"/>
    <lineage>
        <taxon>Bacteria</taxon>
        <taxon>Pseudomonadati</taxon>
        <taxon>Bacteroidota</taxon>
        <taxon>Sphingobacteriia</taxon>
        <taxon>Sphingobacteriales</taxon>
        <taxon>Sphingobacteriaceae</taxon>
        <taxon>Sphingobacterium</taxon>
    </lineage>
</organism>
<dbReference type="SUPFAM" id="SSF52540">
    <property type="entry name" value="P-loop containing nucleoside triphosphate hydrolases"/>
    <property type="match status" value="1"/>
</dbReference>
<sequence>MARPRLNSGDSHSDDLPKPKLNKELLKKATQILSYLKPYKGKFILGMIFLILSSLTMLTFPALLGAMIDAAQGKQTYPWLESSVLFIGGLSLVILSFQSIMSFFRIRLFVEIAEKALASIRRESYLKLITLPIDFFANRRVGELNSRLSADLSQIQDIMTTTLAEIIRQTISLVIGVLLLIIVSPKLALMNLCILPILVVTAIFFGRFIRNLSKQTQDQLADSNSIVQETLLGISNVKAFVNEYYEAHRYSKKLDNVVNLSVKAATYRGLFASFIIFCIFGAVIAVIWYGASLVAAGEITVGDLTTYILYSMFVAGSMGSFPELYAGLQRALGSSERVIEILNENTEDIKVTEEDKNIKRHIMGKLTFNQVSFAYPSRPECNILNEISFTADAGQKIAIVGPSGAGKSTIASLILQFYQPSSGEIRYDEIPASSFAITDIRNQIGIVPQDVLLFGGTIRENINYGKLDANAESVIEAAKRANAHDFIMGFPDGYDTMVGERGVKLSGGQRQRIAIARALLKDPAILILDEATSSLDSESERLVQEALEELMKNRTSIIIAHRLSTIKNADNILVIDEGRVADFGNHVELLSKGSGLYHHLYTLQSSQKSLTQ</sequence>
<dbReference type="SMART" id="SM00382">
    <property type="entry name" value="AAA"/>
    <property type="match status" value="1"/>
</dbReference>
<evidence type="ECO:0000313" key="10">
    <source>
        <dbReference type="EMBL" id="TDQ75662.1"/>
    </source>
</evidence>
<evidence type="ECO:0000256" key="3">
    <source>
        <dbReference type="ARBA" id="ARBA00022741"/>
    </source>
</evidence>
<dbReference type="Pfam" id="PF00664">
    <property type="entry name" value="ABC_membrane"/>
    <property type="match status" value="1"/>
</dbReference>
<evidence type="ECO:0000256" key="4">
    <source>
        <dbReference type="ARBA" id="ARBA00022840"/>
    </source>
</evidence>
<dbReference type="SUPFAM" id="SSF90123">
    <property type="entry name" value="ABC transporter transmembrane region"/>
    <property type="match status" value="1"/>
</dbReference>
<evidence type="ECO:0000259" key="8">
    <source>
        <dbReference type="PROSITE" id="PS50893"/>
    </source>
</evidence>
<keyword evidence="5 7" id="KW-1133">Transmembrane helix</keyword>
<reference evidence="10 11" key="1">
    <citation type="submission" date="2019-03" db="EMBL/GenBank/DDBJ databases">
        <title>Genomic Encyclopedia of Archaeal and Bacterial Type Strains, Phase II (KMG-II): from individual species to whole genera.</title>
        <authorList>
            <person name="Goeker M."/>
        </authorList>
    </citation>
    <scope>NUCLEOTIDE SEQUENCE [LARGE SCALE GENOMIC DNA]</scope>
    <source>
        <strain evidence="10 11">DSM 28353</strain>
    </source>
</reference>
<dbReference type="GO" id="GO:0005886">
    <property type="term" value="C:plasma membrane"/>
    <property type="evidence" value="ECO:0007669"/>
    <property type="project" value="UniProtKB-SubCell"/>
</dbReference>
<comment type="caution">
    <text evidence="10">The sequence shown here is derived from an EMBL/GenBank/DDBJ whole genome shotgun (WGS) entry which is preliminary data.</text>
</comment>
<feature type="transmembrane region" description="Helical" evidence="7">
    <location>
        <begin position="270"/>
        <end position="295"/>
    </location>
</feature>
<feature type="transmembrane region" description="Helical" evidence="7">
    <location>
        <begin position="189"/>
        <end position="209"/>
    </location>
</feature>
<feature type="transmembrane region" description="Helical" evidence="7">
    <location>
        <begin position="166"/>
        <end position="183"/>
    </location>
</feature>
<dbReference type="PANTHER" id="PTHR43394:SF1">
    <property type="entry name" value="ATP-BINDING CASSETTE SUB-FAMILY B MEMBER 10, MITOCHONDRIAL"/>
    <property type="match status" value="1"/>
</dbReference>
<comment type="subcellular location">
    <subcellularLocation>
        <location evidence="1">Cell membrane</location>
        <topology evidence="1">Multi-pass membrane protein</topology>
    </subcellularLocation>
</comment>
<evidence type="ECO:0000256" key="5">
    <source>
        <dbReference type="ARBA" id="ARBA00022989"/>
    </source>
</evidence>